<dbReference type="EMBL" id="JACHGX010000023">
    <property type="protein sequence ID" value="MBB6091084.1"/>
    <property type="molecule type" value="Genomic_DNA"/>
</dbReference>
<name>A0A841HET4_HALSI</name>
<comment type="caution">
    <text evidence="1">The sequence shown here is derived from an EMBL/GenBank/DDBJ whole genome shotgun (WGS) entry which is preliminary data.</text>
</comment>
<organism evidence="1 2">
    <name type="scientific">Halobacterium salinarum</name>
    <name type="common">Halobacterium halobium</name>
    <dbReference type="NCBI Taxonomy" id="2242"/>
    <lineage>
        <taxon>Archaea</taxon>
        <taxon>Methanobacteriati</taxon>
        <taxon>Methanobacteriota</taxon>
        <taxon>Stenosarchaea group</taxon>
        <taxon>Halobacteria</taxon>
        <taxon>Halobacteriales</taxon>
        <taxon>Halobacteriaceae</taxon>
        <taxon>Halobacterium</taxon>
    </lineage>
</organism>
<gene>
    <name evidence="1" type="ORF">HNR49_002475</name>
</gene>
<dbReference type="AlphaFoldDB" id="A0A841HET4"/>
<proteinExistence type="predicted"/>
<reference evidence="1" key="1">
    <citation type="submission" date="2020-08" db="EMBL/GenBank/DDBJ databases">
        <title>Genomic Encyclopedia of Type Strains, Phase IV (KMG-IV): sequencing the most valuable type-strain genomes for metagenomic binning, comparative biology and taxonomic classification.</title>
        <authorList>
            <person name="Goeker M."/>
        </authorList>
    </citation>
    <scope>NUCLEOTIDE SEQUENCE</scope>
    <source>
        <strain evidence="1">DSM 669</strain>
    </source>
</reference>
<protein>
    <submittedName>
        <fullName evidence="1">Putative nucleic acid-binding protein</fullName>
    </submittedName>
</protein>
<evidence type="ECO:0000313" key="2">
    <source>
        <dbReference type="Proteomes" id="UP000642919"/>
    </source>
</evidence>
<dbReference type="Proteomes" id="UP000642919">
    <property type="component" value="Unassembled WGS sequence"/>
</dbReference>
<accession>A0A841HET4</accession>
<evidence type="ECO:0000313" key="1">
    <source>
        <dbReference type="EMBL" id="MBB6091084.1"/>
    </source>
</evidence>
<sequence length="88" mass="9826">MTDARCLAIASQRNCRLVTDDAHVGTRGQQLGVEVWDLMLLLQAAIHCDEITTNQELAALIDALQNQDGYRFSDDDRDALFSTMENRG</sequence>